<feature type="signal peptide" evidence="1">
    <location>
        <begin position="1"/>
        <end position="19"/>
    </location>
</feature>
<evidence type="ECO:0000256" key="1">
    <source>
        <dbReference type="SAM" id="SignalP"/>
    </source>
</evidence>
<dbReference type="AlphaFoldDB" id="A0A3L9YUI6"/>
<evidence type="ECO:0000313" key="2">
    <source>
        <dbReference type="EMBL" id="RMA64173.1"/>
    </source>
</evidence>
<sequence length="360" mass="40099">MKLLYNTCILILLPVLVMANSVKGGDGYSKEKTIKKEFKVNKNALLLVNNSYGNIDIVTWSENRTVIEVRIKTSSDSEEKAQKKLDDITIEFTASSSQVSAKTIFNTSKDSWKIWGNSKSHVSMEVHYTIKLPVTNSVDLDNDYGVVSINRLEGDARIDCDYGQLLIGELMSDNNDLNFDYTNKSTIAYLKNGKINADYSDFTLEKAGNLELTADYTQSEIFEVGNINYNCDYGKVSIGKANDIIGRGDYVTNRIGSVKGGVNLNTDYGSIKIERLMGSAKNVTINAEYTGIKLGFSHDYNFDFYVDLTYAGFSGEDDVIVTKSDKHSSRKDYAGYHGKKNSGNTIRIKSNYGGVTFYKN</sequence>
<gene>
    <name evidence="2" type="ORF">BXY75_1041</name>
</gene>
<dbReference type="EMBL" id="REFC01000012">
    <property type="protein sequence ID" value="RMA64173.1"/>
    <property type="molecule type" value="Genomic_DNA"/>
</dbReference>
<keyword evidence="3" id="KW-1185">Reference proteome</keyword>
<organism evidence="2 3">
    <name type="scientific">Ulvibacter antarcticus</name>
    <dbReference type="NCBI Taxonomy" id="442714"/>
    <lineage>
        <taxon>Bacteria</taxon>
        <taxon>Pseudomonadati</taxon>
        <taxon>Bacteroidota</taxon>
        <taxon>Flavobacteriia</taxon>
        <taxon>Flavobacteriales</taxon>
        <taxon>Flavobacteriaceae</taxon>
        <taxon>Ulvibacter</taxon>
    </lineage>
</organism>
<feature type="chain" id="PRO_5018283519" description="Adhesin" evidence="1">
    <location>
        <begin position="20"/>
        <end position="360"/>
    </location>
</feature>
<evidence type="ECO:0008006" key="4">
    <source>
        <dbReference type="Google" id="ProtNLM"/>
    </source>
</evidence>
<accession>A0A3L9YUI6</accession>
<comment type="caution">
    <text evidence="2">The sequence shown here is derived from an EMBL/GenBank/DDBJ whole genome shotgun (WGS) entry which is preliminary data.</text>
</comment>
<dbReference type="OrthoDB" id="1117657at2"/>
<reference evidence="2 3" key="1">
    <citation type="submission" date="2018-10" db="EMBL/GenBank/DDBJ databases">
        <title>Genomic Encyclopedia of Archaeal and Bacterial Type Strains, Phase II (KMG-II): from individual species to whole genera.</title>
        <authorList>
            <person name="Goeker M."/>
        </authorList>
    </citation>
    <scope>NUCLEOTIDE SEQUENCE [LARGE SCALE GENOMIC DNA]</scope>
    <source>
        <strain evidence="2 3">DSM 23424</strain>
    </source>
</reference>
<keyword evidence="1" id="KW-0732">Signal</keyword>
<evidence type="ECO:0000313" key="3">
    <source>
        <dbReference type="Proteomes" id="UP000271339"/>
    </source>
</evidence>
<proteinExistence type="predicted"/>
<name>A0A3L9YUI6_9FLAO</name>
<dbReference type="Proteomes" id="UP000271339">
    <property type="component" value="Unassembled WGS sequence"/>
</dbReference>
<dbReference type="RefSeq" id="WP_121906644.1">
    <property type="nucleotide sequence ID" value="NZ_REFC01000012.1"/>
</dbReference>
<protein>
    <recommendedName>
        <fullName evidence="4">Adhesin</fullName>
    </recommendedName>
</protein>